<organism evidence="1 2">
    <name type="scientific">Stieleria neptunia</name>
    <dbReference type="NCBI Taxonomy" id="2527979"/>
    <lineage>
        <taxon>Bacteria</taxon>
        <taxon>Pseudomonadati</taxon>
        <taxon>Planctomycetota</taxon>
        <taxon>Planctomycetia</taxon>
        <taxon>Pirellulales</taxon>
        <taxon>Pirellulaceae</taxon>
        <taxon>Stieleria</taxon>
    </lineage>
</organism>
<dbReference type="KEGG" id="snep:Enr13x_20260"/>
<protein>
    <submittedName>
        <fullName evidence="1">Uncharacterized protein</fullName>
    </submittedName>
</protein>
<reference evidence="1 2" key="1">
    <citation type="submission" date="2019-03" db="EMBL/GenBank/DDBJ databases">
        <title>Deep-cultivation of Planctomycetes and their phenomic and genomic characterization uncovers novel biology.</title>
        <authorList>
            <person name="Wiegand S."/>
            <person name="Jogler M."/>
            <person name="Boedeker C."/>
            <person name="Pinto D."/>
            <person name="Vollmers J."/>
            <person name="Rivas-Marin E."/>
            <person name="Kohn T."/>
            <person name="Peeters S.H."/>
            <person name="Heuer A."/>
            <person name="Rast P."/>
            <person name="Oberbeckmann S."/>
            <person name="Bunk B."/>
            <person name="Jeske O."/>
            <person name="Meyerdierks A."/>
            <person name="Storesund J.E."/>
            <person name="Kallscheuer N."/>
            <person name="Luecker S."/>
            <person name="Lage O.M."/>
            <person name="Pohl T."/>
            <person name="Merkel B.J."/>
            <person name="Hornburger P."/>
            <person name="Mueller R.-W."/>
            <person name="Bruemmer F."/>
            <person name="Labrenz M."/>
            <person name="Spormann A.M."/>
            <person name="Op den Camp H."/>
            <person name="Overmann J."/>
            <person name="Amann R."/>
            <person name="Jetten M.S.M."/>
            <person name="Mascher T."/>
            <person name="Medema M.H."/>
            <person name="Devos D.P."/>
            <person name="Kaster A.-K."/>
            <person name="Ovreas L."/>
            <person name="Rohde M."/>
            <person name="Galperin M.Y."/>
            <person name="Jogler C."/>
        </authorList>
    </citation>
    <scope>NUCLEOTIDE SEQUENCE [LARGE SCALE GENOMIC DNA]</scope>
    <source>
        <strain evidence="1 2">Enr13</strain>
    </source>
</reference>
<name>A0A518HMW1_9BACT</name>
<sequence>MPNLEEVIALKLSETLLADKSVKVSKGGAEERRQVDYRGYTFQVSRGHAYRDHATGPATNPRFSGPDKSVEKAIMDDAIRRIEANAIPKVTGIASPGTGVLVHGVPIRYNLVRIKKGAAGFMYMISDYMVWQGDPDALQKL</sequence>
<evidence type="ECO:0000313" key="2">
    <source>
        <dbReference type="Proteomes" id="UP000319004"/>
    </source>
</evidence>
<proteinExistence type="predicted"/>
<dbReference type="RefSeq" id="WP_145385853.1">
    <property type="nucleotide sequence ID" value="NZ_CP037423.1"/>
</dbReference>
<evidence type="ECO:0000313" key="1">
    <source>
        <dbReference type="EMBL" id="QDV42183.1"/>
    </source>
</evidence>
<accession>A0A518HMW1</accession>
<keyword evidence="2" id="KW-1185">Reference proteome</keyword>
<dbReference type="EMBL" id="CP037423">
    <property type="protein sequence ID" value="QDV42183.1"/>
    <property type="molecule type" value="Genomic_DNA"/>
</dbReference>
<dbReference type="AlphaFoldDB" id="A0A518HMW1"/>
<dbReference type="Proteomes" id="UP000319004">
    <property type="component" value="Chromosome"/>
</dbReference>
<gene>
    <name evidence="1" type="ORF">Enr13x_20260</name>
</gene>